<keyword evidence="2" id="KW-0408">Iron</keyword>
<dbReference type="PANTHER" id="PTHR43193:SF2">
    <property type="entry name" value="POLYFERREDOXIN PROTEIN FWDF"/>
    <property type="match status" value="1"/>
</dbReference>
<evidence type="ECO:0000256" key="4">
    <source>
        <dbReference type="SAM" id="Coils"/>
    </source>
</evidence>
<keyword evidence="7" id="KW-1185">Reference proteome</keyword>
<dbReference type="Pfam" id="PF04432">
    <property type="entry name" value="FrhB_FdhB_C"/>
    <property type="match status" value="1"/>
</dbReference>
<comment type="caution">
    <text evidence="6">The sequence shown here is derived from an EMBL/GenBank/DDBJ whole genome shotgun (WGS) entry which is preliminary data.</text>
</comment>
<sequence length="849" mass="100145">MKNKSIEILQKEKCSGCSACYPVCPTNAITMEYDEEGFLYPIVNYEKCTNCGLCSKVCPELNFEFDNKKTPKCYAMQAADEIRMKSSSGGMFTILADYIFERNGFVCGVAFNKNENWKVEHIIIDKKEDLDKLRGSKYVQSDKKDIFKQIKELLNKDKYVLFSGCPCEVAGLKNYLRKDYDKLILVDLLCASTESPKIWEKYLKENFADNKIQNITFRDKSSFGWTLQLNVYFENGDSYRGNNFQNEYCRFFSSHIMSRKSCYKCSFSSLPRVGDITIGDFWNIDRYDKNLDDRKGTSLILSNNSKSDIFLKDIINHNENIILYKEIPLNFIKETCNSYGLFEKRNMKINNRDIFLKKLKLFDFNKVVRHFLDGKADVGLVGFNGNTNYGSILNTYSIYNNLEKLGYDATLVFFLPKSVKHINLSNKKFYKKYFTFTKPYQNKNEMGELNNKMDIFIAGSDQIFCYGAEYYWSPEGIKDDGIKNIYYLSFANLDKNLISFASSYGRNDYYGDYKNRLMTSYDLSRFDHISVREKDAIDLVKRLFNIENVEQVIEPVFILDYEEWDKIIADSSLNHKGKLAYYFLDPNEEKDEAVKYISEKLDIETIDAGGNFFREVEDFLYIMKNADFVITDSFHGTCFSTIFKKQFISFLNKGRGESRYALFEELKLQNRIINNFDELKNKKDLFEKIDYTETFEIINKEKERAILWLKNALENKRDKKITPQLSIIEYLIYENDSLDLKLKEANNEIINLQNRNSDLQNNINNNLKELNSDLMNNIYKLNDSLINKINEKQNWIKLFGIYNTKEYLIFYFFGIKISFRMNEERVNKLAWWIPIRKWRDEFRSKFFDK</sequence>
<dbReference type="InterPro" id="IPR007345">
    <property type="entry name" value="Polysacch_pyruvyl_Trfase"/>
</dbReference>
<dbReference type="PROSITE" id="PS00198">
    <property type="entry name" value="4FE4S_FER_1"/>
    <property type="match status" value="2"/>
</dbReference>
<proteinExistence type="predicted"/>
<name>A0ABY2TSQ6_9SPIR</name>
<evidence type="ECO:0000313" key="6">
    <source>
        <dbReference type="EMBL" id="TKZ35799.1"/>
    </source>
</evidence>
<dbReference type="Pfam" id="PF04422">
    <property type="entry name" value="FrhB_FdhB_N"/>
    <property type="match status" value="1"/>
</dbReference>
<dbReference type="Proteomes" id="UP000310168">
    <property type="component" value="Unassembled WGS sequence"/>
</dbReference>
<dbReference type="PANTHER" id="PTHR43193">
    <property type="match status" value="1"/>
</dbReference>
<dbReference type="PROSITE" id="PS51379">
    <property type="entry name" value="4FE4S_FER_2"/>
    <property type="match status" value="2"/>
</dbReference>
<feature type="domain" description="4Fe-4S ferredoxin-type" evidence="5">
    <location>
        <begin position="39"/>
        <end position="68"/>
    </location>
</feature>
<dbReference type="Gene3D" id="3.30.70.20">
    <property type="match status" value="1"/>
</dbReference>
<evidence type="ECO:0000256" key="3">
    <source>
        <dbReference type="ARBA" id="ARBA00023014"/>
    </source>
</evidence>
<evidence type="ECO:0000256" key="2">
    <source>
        <dbReference type="ARBA" id="ARBA00023004"/>
    </source>
</evidence>
<keyword evidence="1" id="KW-0479">Metal-binding</keyword>
<dbReference type="InterPro" id="IPR007516">
    <property type="entry name" value="Co_F420_Hydgase/DH_bsu_N"/>
</dbReference>
<evidence type="ECO:0000259" key="5">
    <source>
        <dbReference type="PROSITE" id="PS51379"/>
    </source>
</evidence>
<keyword evidence="4" id="KW-0175">Coiled coil</keyword>
<dbReference type="Pfam" id="PF04230">
    <property type="entry name" value="PS_pyruv_trans"/>
    <property type="match status" value="1"/>
</dbReference>
<dbReference type="InterPro" id="IPR017896">
    <property type="entry name" value="4Fe4S_Fe-S-bd"/>
</dbReference>
<evidence type="ECO:0000256" key="1">
    <source>
        <dbReference type="ARBA" id="ARBA00022723"/>
    </source>
</evidence>
<accession>A0ABY2TSQ6</accession>
<protein>
    <submittedName>
        <fullName evidence="6">4Fe-4S dicluster domain-containing protein</fullName>
    </submittedName>
</protein>
<dbReference type="EMBL" id="SJDU01000053">
    <property type="protein sequence ID" value="TKZ35799.1"/>
    <property type="molecule type" value="Genomic_DNA"/>
</dbReference>
<dbReference type="InterPro" id="IPR007525">
    <property type="entry name" value="FrhB_FdhB_C"/>
</dbReference>
<dbReference type="SUPFAM" id="SSF54862">
    <property type="entry name" value="4Fe-4S ferredoxins"/>
    <property type="match status" value="1"/>
</dbReference>
<organism evidence="6 7">
    <name type="scientific">Brachyspira catarrhinii</name>
    <dbReference type="NCBI Taxonomy" id="2528966"/>
    <lineage>
        <taxon>Bacteria</taxon>
        <taxon>Pseudomonadati</taxon>
        <taxon>Spirochaetota</taxon>
        <taxon>Spirochaetia</taxon>
        <taxon>Brachyspirales</taxon>
        <taxon>Brachyspiraceae</taxon>
        <taxon>Brachyspira</taxon>
    </lineage>
</organism>
<evidence type="ECO:0000313" key="7">
    <source>
        <dbReference type="Proteomes" id="UP000310168"/>
    </source>
</evidence>
<dbReference type="InterPro" id="IPR017900">
    <property type="entry name" value="4Fe4S_Fe_S_CS"/>
</dbReference>
<dbReference type="RefSeq" id="WP_137997723.1">
    <property type="nucleotide sequence ID" value="NZ_SJDU01000053.1"/>
</dbReference>
<feature type="domain" description="4Fe-4S ferredoxin-type" evidence="5">
    <location>
        <begin position="4"/>
        <end position="34"/>
    </location>
</feature>
<reference evidence="6 7" key="1">
    <citation type="journal article" date="2019" name="Anaerobe">
        <title>Brachyspira catarrhinii sp. nov., an anaerobic intestinal spirochaete isolated from vervet monkeys may have been misidentified as Brachyspira aalborgi in previous studies.</title>
        <authorList>
            <person name="Phillips N.D."/>
            <person name="La T."/>
            <person name="Hampson D.J."/>
        </authorList>
    </citation>
    <scope>NUCLEOTIDE SEQUENCE [LARGE SCALE GENOMIC DNA]</scope>
    <source>
        <strain evidence="6 7">Z12</strain>
    </source>
</reference>
<dbReference type="Pfam" id="PF12838">
    <property type="entry name" value="Fer4_7"/>
    <property type="match status" value="1"/>
</dbReference>
<dbReference type="InterPro" id="IPR052977">
    <property type="entry name" value="Polyferredoxin-like_ET"/>
</dbReference>
<gene>
    <name evidence="6" type="ORF">EZH24_03385</name>
</gene>
<keyword evidence="3" id="KW-0411">Iron-sulfur</keyword>
<feature type="coiled-coil region" evidence="4">
    <location>
        <begin position="735"/>
        <end position="769"/>
    </location>
</feature>